<dbReference type="Proteomes" id="UP000054279">
    <property type="component" value="Unassembled WGS sequence"/>
</dbReference>
<evidence type="ECO:0000313" key="1">
    <source>
        <dbReference type="EMBL" id="KIJ39840.1"/>
    </source>
</evidence>
<dbReference type="EMBL" id="KN837149">
    <property type="protein sequence ID" value="KIJ39840.1"/>
    <property type="molecule type" value="Genomic_DNA"/>
</dbReference>
<evidence type="ECO:0000313" key="2">
    <source>
        <dbReference type="Proteomes" id="UP000054279"/>
    </source>
</evidence>
<name>A0A0C9VP25_SPHS4</name>
<keyword evidence="2" id="KW-1185">Reference proteome</keyword>
<sequence length="131" mass="14159">MEAAALRARQLWEEELPKERPCWTAGADIEPIAPSGVGEHREGGTGAGREVSNIKGLTMLHDGVASGDITRIVARATRIPLEAALNECIIGLKAVFNAVGISRESRTLPLLKSNRYQEDRIIQGFSVALVQ</sequence>
<gene>
    <name evidence="1" type="ORF">M422DRAFT_257441</name>
</gene>
<reference evidence="1 2" key="1">
    <citation type="submission" date="2014-06" db="EMBL/GenBank/DDBJ databases">
        <title>Evolutionary Origins and Diversification of the Mycorrhizal Mutualists.</title>
        <authorList>
            <consortium name="DOE Joint Genome Institute"/>
            <consortium name="Mycorrhizal Genomics Consortium"/>
            <person name="Kohler A."/>
            <person name="Kuo A."/>
            <person name="Nagy L.G."/>
            <person name="Floudas D."/>
            <person name="Copeland A."/>
            <person name="Barry K.W."/>
            <person name="Cichocki N."/>
            <person name="Veneault-Fourrey C."/>
            <person name="LaButti K."/>
            <person name="Lindquist E.A."/>
            <person name="Lipzen A."/>
            <person name="Lundell T."/>
            <person name="Morin E."/>
            <person name="Murat C."/>
            <person name="Riley R."/>
            <person name="Ohm R."/>
            <person name="Sun H."/>
            <person name="Tunlid A."/>
            <person name="Henrissat B."/>
            <person name="Grigoriev I.V."/>
            <person name="Hibbett D.S."/>
            <person name="Martin F."/>
        </authorList>
    </citation>
    <scope>NUCLEOTIDE SEQUENCE [LARGE SCALE GENOMIC DNA]</scope>
    <source>
        <strain evidence="1 2">SS14</strain>
    </source>
</reference>
<protein>
    <submittedName>
        <fullName evidence="1">Uncharacterized protein</fullName>
    </submittedName>
</protein>
<dbReference type="AlphaFoldDB" id="A0A0C9VP25"/>
<dbReference type="HOGENOM" id="CLU_1928959_0_0_1"/>
<proteinExistence type="predicted"/>
<accession>A0A0C9VP25</accession>
<organism evidence="1 2">
    <name type="scientific">Sphaerobolus stellatus (strain SS14)</name>
    <dbReference type="NCBI Taxonomy" id="990650"/>
    <lineage>
        <taxon>Eukaryota</taxon>
        <taxon>Fungi</taxon>
        <taxon>Dikarya</taxon>
        <taxon>Basidiomycota</taxon>
        <taxon>Agaricomycotina</taxon>
        <taxon>Agaricomycetes</taxon>
        <taxon>Phallomycetidae</taxon>
        <taxon>Geastrales</taxon>
        <taxon>Sphaerobolaceae</taxon>
        <taxon>Sphaerobolus</taxon>
    </lineage>
</organism>